<evidence type="ECO:0008006" key="2">
    <source>
        <dbReference type="Google" id="ProtNLM"/>
    </source>
</evidence>
<sequence>MKNKIFTLIFMIGLAGIANLQAQLLLEENFDYDANRVLILDAIANSDNFDGVTGWSTQSNSASGTNCFNIEDGALTYNGYAGSGIGNSLKYNGDAGQGVFKLFSKNVRNDSVVYVSFLINFPNTAVSGGDYFVGIKMEPSATSTNWGGRLFASVDPTYPGEEVSLGINKMSGGATTWVNAVTGPFLAANTTHLLVVKYHVGVLNGTSAAEEAGKFDDVMSLYVNPALNGSEPVTPDLIHQDANQNDLYRYTQSGLVFGGARGLYLRASAAGNAPAYTIDGIRVGLTWEEVLPAPNGLKNASATNFSYRMDDKHIVVTASNFNYDRFELNSLSGQCVLSGSLVEKNGRIDASSLHPGVYILSLQGNQRASAKIIIR</sequence>
<reference evidence="1" key="1">
    <citation type="submission" date="2019-08" db="EMBL/GenBank/DDBJ databases">
        <authorList>
            <person name="Kucharzyk K."/>
            <person name="Murdoch R.W."/>
            <person name="Higgins S."/>
            <person name="Loffler F."/>
        </authorList>
    </citation>
    <scope>NUCLEOTIDE SEQUENCE</scope>
</reference>
<dbReference type="InterPro" id="IPR026444">
    <property type="entry name" value="Secre_tail"/>
</dbReference>
<evidence type="ECO:0000313" key="1">
    <source>
        <dbReference type="EMBL" id="MPL86297.1"/>
    </source>
</evidence>
<protein>
    <recommendedName>
        <fullName evidence="2">Secretion system C-terminal sorting domain-containing protein</fullName>
    </recommendedName>
</protein>
<accession>A0A644V522</accession>
<dbReference type="AlphaFoldDB" id="A0A644V522"/>
<organism evidence="1">
    <name type="scientific">bioreactor metagenome</name>
    <dbReference type="NCBI Taxonomy" id="1076179"/>
    <lineage>
        <taxon>unclassified sequences</taxon>
        <taxon>metagenomes</taxon>
        <taxon>ecological metagenomes</taxon>
    </lineage>
</organism>
<dbReference type="EMBL" id="VSSQ01000219">
    <property type="protein sequence ID" value="MPL86297.1"/>
    <property type="molecule type" value="Genomic_DNA"/>
</dbReference>
<gene>
    <name evidence="1" type="ORF">SDC9_32277</name>
</gene>
<comment type="caution">
    <text evidence="1">The sequence shown here is derived from an EMBL/GenBank/DDBJ whole genome shotgun (WGS) entry which is preliminary data.</text>
</comment>
<proteinExistence type="predicted"/>
<dbReference type="NCBIfam" id="TIGR04183">
    <property type="entry name" value="Por_Secre_tail"/>
    <property type="match status" value="1"/>
</dbReference>
<name>A0A644V522_9ZZZZ</name>